<organism evidence="1 2">
    <name type="scientific">Serendipita indica (strain DSM 11827)</name>
    <name type="common">Root endophyte fungus</name>
    <name type="synonym">Piriformospora indica</name>
    <dbReference type="NCBI Taxonomy" id="1109443"/>
    <lineage>
        <taxon>Eukaryota</taxon>
        <taxon>Fungi</taxon>
        <taxon>Dikarya</taxon>
        <taxon>Basidiomycota</taxon>
        <taxon>Agaricomycotina</taxon>
        <taxon>Agaricomycetes</taxon>
        <taxon>Sebacinales</taxon>
        <taxon>Serendipitaceae</taxon>
        <taxon>Serendipita</taxon>
    </lineage>
</organism>
<gene>
    <name evidence="1" type="ORF">PIIN_10770</name>
</gene>
<dbReference type="HOGENOM" id="CLU_3160200_0_0_1"/>
<accession>G4TZP1</accession>
<dbReference type="Proteomes" id="UP000007148">
    <property type="component" value="Unassembled WGS sequence"/>
</dbReference>
<dbReference type="InParanoid" id="G4TZP1"/>
<reference evidence="1 2" key="1">
    <citation type="journal article" date="2011" name="PLoS Pathog.">
        <title>Endophytic Life Strategies Decoded by Genome and Transcriptome Analyses of the Mutualistic Root Symbiont Piriformospora indica.</title>
        <authorList>
            <person name="Zuccaro A."/>
            <person name="Lahrmann U."/>
            <person name="Guldener U."/>
            <person name="Langen G."/>
            <person name="Pfiffi S."/>
            <person name="Biedenkopf D."/>
            <person name="Wong P."/>
            <person name="Samans B."/>
            <person name="Grimm C."/>
            <person name="Basiewicz M."/>
            <person name="Murat C."/>
            <person name="Martin F."/>
            <person name="Kogel K.H."/>
        </authorList>
    </citation>
    <scope>NUCLEOTIDE SEQUENCE [LARGE SCALE GENOMIC DNA]</scope>
    <source>
        <strain evidence="1 2">DSM 11827</strain>
    </source>
</reference>
<sequence>MSVASPITAESLVEIADDLYISKLLSGVAVTWVLYDWILVFEDGPLTA</sequence>
<name>G4TZP1_SERID</name>
<protein>
    <submittedName>
        <fullName evidence="1">Uncharacterized protein</fullName>
    </submittedName>
</protein>
<keyword evidence="2" id="KW-1185">Reference proteome</keyword>
<evidence type="ECO:0000313" key="2">
    <source>
        <dbReference type="Proteomes" id="UP000007148"/>
    </source>
</evidence>
<comment type="caution">
    <text evidence="1">The sequence shown here is derived from an EMBL/GenBank/DDBJ whole genome shotgun (WGS) entry which is preliminary data.</text>
</comment>
<proteinExistence type="predicted"/>
<dbReference type="AlphaFoldDB" id="G4TZP1"/>
<evidence type="ECO:0000313" key="1">
    <source>
        <dbReference type="EMBL" id="CCA76784.1"/>
    </source>
</evidence>
<dbReference type="EMBL" id="CAFZ01000998">
    <property type="protein sequence ID" value="CCA76784.1"/>
    <property type="molecule type" value="Genomic_DNA"/>
</dbReference>